<accession>A0A6G1IJ59</accession>
<evidence type="ECO:0000259" key="3">
    <source>
        <dbReference type="Pfam" id="PF05183"/>
    </source>
</evidence>
<dbReference type="Pfam" id="PF05183">
    <property type="entry name" value="RdRP"/>
    <property type="match status" value="1"/>
</dbReference>
<dbReference type="GO" id="GO:0003723">
    <property type="term" value="F:RNA binding"/>
    <property type="evidence" value="ECO:0007669"/>
    <property type="project" value="UniProtKB-KW"/>
</dbReference>
<keyword evidence="1" id="KW-0694">RNA-binding</keyword>
<dbReference type="EC" id="2.7.7.48" evidence="1"/>
<dbReference type="PANTHER" id="PTHR23079">
    <property type="entry name" value="RNA-DEPENDENT RNA POLYMERASE"/>
    <property type="match status" value="1"/>
</dbReference>
<dbReference type="InterPro" id="IPR057596">
    <property type="entry name" value="RDRP_core"/>
</dbReference>
<dbReference type="GO" id="GO:0030422">
    <property type="term" value="P:siRNA processing"/>
    <property type="evidence" value="ECO:0007669"/>
    <property type="project" value="TreeGrafter"/>
</dbReference>
<gene>
    <name evidence="4" type="ORF">K458DRAFT_423437</name>
</gene>
<feature type="compositionally biased region" description="Polar residues" evidence="2">
    <location>
        <begin position="113"/>
        <end position="133"/>
    </location>
</feature>
<feature type="region of interest" description="Disordered" evidence="2">
    <location>
        <begin position="352"/>
        <end position="375"/>
    </location>
</feature>
<keyword evidence="5" id="KW-1185">Reference proteome</keyword>
<dbReference type="OrthoDB" id="10055769at2759"/>
<keyword evidence="1" id="KW-0696">RNA-directed RNA polymerase</keyword>
<keyword evidence="1" id="KW-0548">Nucleotidyltransferase</keyword>
<dbReference type="InterPro" id="IPR007855">
    <property type="entry name" value="RDRP"/>
</dbReference>
<evidence type="ECO:0000313" key="4">
    <source>
        <dbReference type="EMBL" id="KAF2678023.1"/>
    </source>
</evidence>
<dbReference type="GO" id="GO:0003968">
    <property type="term" value="F:RNA-directed RNA polymerase activity"/>
    <property type="evidence" value="ECO:0007669"/>
    <property type="project" value="UniProtKB-KW"/>
</dbReference>
<feature type="region of interest" description="Disordered" evidence="2">
    <location>
        <begin position="419"/>
        <end position="474"/>
    </location>
</feature>
<comment type="catalytic activity">
    <reaction evidence="1">
        <text>RNA(n) + a ribonucleoside 5'-triphosphate = RNA(n+1) + diphosphate</text>
        <dbReference type="Rhea" id="RHEA:21248"/>
        <dbReference type="Rhea" id="RHEA-COMP:14527"/>
        <dbReference type="Rhea" id="RHEA-COMP:17342"/>
        <dbReference type="ChEBI" id="CHEBI:33019"/>
        <dbReference type="ChEBI" id="CHEBI:61557"/>
        <dbReference type="ChEBI" id="CHEBI:140395"/>
        <dbReference type="EC" id="2.7.7.48"/>
    </reaction>
</comment>
<evidence type="ECO:0000313" key="5">
    <source>
        <dbReference type="Proteomes" id="UP000799291"/>
    </source>
</evidence>
<evidence type="ECO:0000256" key="2">
    <source>
        <dbReference type="SAM" id="MobiDB-lite"/>
    </source>
</evidence>
<protein>
    <recommendedName>
        <fullName evidence="1">RNA-dependent RNA polymerase</fullName>
        <ecNumber evidence="1">2.7.7.48</ecNumber>
    </recommendedName>
</protein>
<dbReference type="PANTHER" id="PTHR23079:SF55">
    <property type="entry name" value="RNA-DIRECTED RNA POLYMERASE"/>
    <property type="match status" value="1"/>
</dbReference>
<feature type="compositionally biased region" description="Acidic residues" evidence="2">
    <location>
        <begin position="181"/>
        <end position="190"/>
    </location>
</feature>
<feature type="compositionally biased region" description="Low complexity" evidence="2">
    <location>
        <begin position="442"/>
        <end position="464"/>
    </location>
</feature>
<sequence>MRRNVHPPGNRGQSAGPGPGAPATAPNTPRKDGAALNRLIRSLEDEWRLGLDVHDRLLSPSQRGDTLAGKVYGQIQRLYYSSEPALDKALEGFRQIALGFEHGKRLELLHGTLKSQTRSPLSRTGTPSSSQARPGSVPPKTLKLSGHDPSRVSRSSGLFQAYRNDEPESYYATAPEPGSPTDEDADDDEYVTPPSPTLSSHSARRRVQASPHARFAIGSTGRKRLSNNSEDVGTSPKLTKTSKGKQPIDKPADAGPSKPFASSMSIPFKKPSLDMARSFQAASTKSSTNTSFNTMRSSQQTQPSTTMTSFTSDAYDNDVVYPKLTRTSSTTMGSLDDQDLADVSARLERETAKREMDHPHQARKLARESSSTFGSIDEGGLVEISSHMEARFTAPSISTSVSLATGFRPQVERKLQPLQSEGDMGMPSQIDQSFHGLGPRGSPGTSLRPPTTPSRSSESPFRTPNSGKSPSRLPYYIRNIPEQNLFVGQLPQELTGFPFYILFIGRRIASECGIEMRELMRGLNADDVRSDPATFWDTVKTNTGFGNIVPESARIWSAAKRNFDGYTFKGRVVFQKAGPVFDLHLLPLQAERSCRFQRKFGSHRFLYLNLPPFDTNAKTKPSRFTVDDMKQIEEQWKAWFQKEHSFLGRKWRAFHIEPIKKKKGPRRQKDDDSDRRMILFATEGVGIEDPMSVGEMLNWFIPFSGNMDQTFCKAYARMDLGLSRTIPTLAFKPSQIRRVDDITADGTPEDTQYNDPALLWNERPNPGEVMNDGCSRMSVGAALEIWRIYSKVTDSREPIPSVFQGRIGGAKGMWMACGEPSTSDPAELDIWIEITPSQLKFEFHEEDRFDHLFFDPQRLTFEHVDHSSRPSPSELHISFIPILVDRGVPQKLLADLITQRLDAEREELLQMLPNPVKLYHWLHKMSHSITDEDSPWKAAFPQSMPNKIAQLLESGFKPEREPYLADTLYRYIKQQQIWMERKLRVPLGKATFLFGIADPLGVLAPGEVHIDFSSPFVDEITGGTYRALNNFDVLIARQPACRRSDIQKVRAVKRPELSHLVDVVVFSSRGEYPAAGKLQGGDYDGDTFWLCWEPDLVVPFKNAPAPLTPLNPEDYGIQTDTRKLCEVMRPRELSTVDNFLKEALEFRMVPSLLGVVTNFLEKLAYMENQMYSERLDALCGLHDLLVDAPKSGYMFTRSDYDRLVRDELRCGNPKVPAYKQAMQDCEGATELGGAENVRKRDYKHKRNNVLDYLYFEVVRQHDAATLKSVKKAFPKDISDDPALQHPYIHLRNSGSDLVNAELDALVKRVKDLDQLWLKKIKSKQALDAELYSETVDACYKQFRDLMPTQVDHEDIRPLLFPYLQFDFSIWESVRASAAYTELPKRHSFVWHMAGRELAKLKCAPFPGAKLVIGSIYANLKPKPIKMPKPEEEDEESEEEFFESAVEYLYA</sequence>
<feature type="region of interest" description="Disordered" evidence="2">
    <location>
        <begin position="277"/>
        <end position="310"/>
    </location>
</feature>
<feature type="region of interest" description="Disordered" evidence="2">
    <location>
        <begin position="112"/>
        <end position="264"/>
    </location>
</feature>
<feature type="region of interest" description="Disordered" evidence="2">
    <location>
        <begin position="1"/>
        <end position="33"/>
    </location>
</feature>
<dbReference type="EMBL" id="MU005615">
    <property type="protein sequence ID" value="KAF2678023.1"/>
    <property type="molecule type" value="Genomic_DNA"/>
</dbReference>
<comment type="similarity">
    <text evidence="1">Belongs to the RdRP family.</text>
</comment>
<evidence type="ECO:0000256" key="1">
    <source>
        <dbReference type="RuleBase" id="RU363098"/>
    </source>
</evidence>
<feature type="compositionally biased region" description="Polar residues" evidence="2">
    <location>
        <begin position="226"/>
        <end position="241"/>
    </location>
</feature>
<dbReference type="GO" id="GO:0031380">
    <property type="term" value="C:nuclear RNA-directed RNA polymerase complex"/>
    <property type="evidence" value="ECO:0007669"/>
    <property type="project" value="TreeGrafter"/>
</dbReference>
<dbReference type="Proteomes" id="UP000799291">
    <property type="component" value="Unassembled WGS sequence"/>
</dbReference>
<keyword evidence="1" id="KW-0808">Transferase</keyword>
<feature type="compositionally biased region" description="Low complexity" evidence="2">
    <location>
        <begin position="283"/>
        <end position="310"/>
    </location>
</feature>
<reference evidence="4" key="1">
    <citation type="journal article" date="2020" name="Stud. Mycol.">
        <title>101 Dothideomycetes genomes: a test case for predicting lifestyles and emergence of pathogens.</title>
        <authorList>
            <person name="Haridas S."/>
            <person name="Albert R."/>
            <person name="Binder M."/>
            <person name="Bloem J."/>
            <person name="Labutti K."/>
            <person name="Salamov A."/>
            <person name="Andreopoulos B."/>
            <person name="Baker S."/>
            <person name="Barry K."/>
            <person name="Bills G."/>
            <person name="Bluhm B."/>
            <person name="Cannon C."/>
            <person name="Castanera R."/>
            <person name="Culley D."/>
            <person name="Daum C."/>
            <person name="Ezra D."/>
            <person name="Gonzalez J."/>
            <person name="Henrissat B."/>
            <person name="Kuo A."/>
            <person name="Liang C."/>
            <person name="Lipzen A."/>
            <person name="Lutzoni F."/>
            <person name="Magnuson J."/>
            <person name="Mondo S."/>
            <person name="Nolan M."/>
            <person name="Ohm R."/>
            <person name="Pangilinan J."/>
            <person name="Park H.-J."/>
            <person name="Ramirez L."/>
            <person name="Alfaro M."/>
            <person name="Sun H."/>
            <person name="Tritt A."/>
            <person name="Yoshinaga Y."/>
            <person name="Zwiers L.-H."/>
            <person name="Turgeon B."/>
            <person name="Goodwin S."/>
            <person name="Spatafora J."/>
            <person name="Crous P."/>
            <person name="Grigoriev I."/>
        </authorList>
    </citation>
    <scope>NUCLEOTIDE SEQUENCE</scope>
    <source>
        <strain evidence="4">CBS 122367</strain>
    </source>
</reference>
<proteinExistence type="inferred from homology"/>
<organism evidence="4 5">
    <name type="scientific">Lentithecium fluviatile CBS 122367</name>
    <dbReference type="NCBI Taxonomy" id="1168545"/>
    <lineage>
        <taxon>Eukaryota</taxon>
        <taxon>Fungi</taxon>
        <taxon>Dikarya</taxon>
        <taxon>Ascomycota</taxon>
        <taxon>Pezizomycotina</taxon>
        <taxon>Dothideomycetes</taxon>
        <taxon>Pleosporomycetidae</taxon>
        <taxon>Pleosporales</taxon>
        <taxon>Massarineae</taxon>
        <taxon>Lentitheciaceae</taxon>
        <taxon>Lentithecium</taxon>
    </lineage>
</organism>
<name>A0A6G1IJ59_9PLEO</name>
<feature type="domain" description="RDRP core" evidence="3">
    <location>
        <begin position="584"/>
        <end position="1257"/>
    </location>
</feature>